<evidence type="ECO:0000313" key="14">
    <source>
        <dbReference type="Proteomes" id="UP000198984"/>
    </source>
</evidence>
<keyword evidence="4 11" id="KW-1133">Transmembrane helix</keyword>
<dbReference type="Pfam" id="PF00571">
    <property type="entry name" value="CBS"/>
    <property type="match status" value="2"/>
</dbReference>
<evidence type="ECO:0000313" key="13">
    <source>
        <dbReference type="EMBL" id="SEK69524.1"/>
    </source>
</evidence>
<dbReference type="InterPro" id="IPR014743">
    <property type="entry name" value="Cl-channel_core"/>
</dbReference>
<dbReference type="InterPro" id="IPR050368">
    <property type="entry name" value="ClC-type_chloride_channel"/>
</dbReference>
<keyword evidence="9" id="KW-0407">Ion channel</keyword>
<evidence type="ECO:0000256" key="8">
    <source>
        <dbReference type="ARBA" id="ARBA00023214"/>
    </source>
</evidence>
<feature type="transmembrane region" description="Helical" evidence="11">
    <location>
        <begin position="47"/>
        <end position="75"/>
    </location>
</feature>
<dbReference type="InterPro" id="IPR000644">
    <property type="entry name" value="CBS_dom"/>
</dbReference>
<dbReference type="SUPFAM" id="SSF81340">
    <property type="entry name" value="Clc chloride channel"/>
    <property type="match status" value="1"/>
</dbReference>
<dbReference type="CDD" id="cd00400">
    <property type="entry name" value="Voltage_gated_ClC"/>
    <property type="match status" value="1"/>
</dbReference>
<evidence type="ECO:0000256" key="11">
    <source>
        <dbReference type="SAM" id="Phobius"/>
    </source>
</evidence>
<dbReference type="OrthoDB" id="9812438at2"/>
<dbReference type="InterPro" id="IPR046342">
    <property type="entry name" value="CBS_dom_sf"/>
</dbReference>
<keyword evidence="7" id="KW-0869">Chloride channel</keyword>
<evidence type="ECO:0000256" key="5">
    <source>
        <dbReference type="ARBA" id="ARBA00023065"/>
    </source>
</evidence>
<keyword evidence="6 11" id="KW-0472">Membrane</keyword>
<dbReference type="PANTHER" id="PTHR43427:SF6">
    <property type="entry name" value="CHLORIDE CHANNEL PROTEIN CLC-E"/>
    <property type="match status" value="1"/>
</dbReference>
<dbReference type="PRINTS" id="PR00762">
    <property type="entry name" value="CLCHANNEL"/>
</dbReference>
<dbReference type="Gene3D" id="1.10.3080.10">
    <property type="entry name" value="Clc chloride channel"/>
    <property type="match status" value="1"/>
</dbReference>
<organism evidence="13 14">
    <name type="scientific">Chitinophaga rupis</name>
    <dbReference type="NCBI Taxonomy" id="573321"/>
    <lineage>
        <taxon>Bacteria</taxon>
        <taxon>Pseudomonadati</taxon>
        <taxon>Bacteroidota</taxon>
        <taxon>Chitinophagia</taxon>
        <taxon>Chitinophagales</taxon>
        <taxon>Chitinophagaceae</taxon>
        <taxon>Chitinophaga</taxon>
    </lineage>
</organism>
<dbReference type="SUPFAM" id="SSF54631">
    <property type="entry name" value="CBS-domain pair"/>
    <property type="match status" value="1"/>
</dbReference>
<evidence type="ECO:0000256" key="2">
    <source>
        <dbReference type="ARBA" id="ARBA00022448"/>
    </source>
</evidence>
<keyword evidence="10" id="KW-0129">CBS domain</keyword>
<keyword evidence="3 11" id="KW-0812">Transmembrane</keyword>
<sequence>MSQYSRIRKYHSFFRFKQDFERYSLKKARSYEIIIHWLHSKMSRTQFLMLSGILVGTAAGLGGVALKMLVHYIHYVITYKVHFSTQIIFYALFPFLGIVLTTLMVIWFFKGQARKGIPAILYEIAQNSSLVPAVKMYSQILQSAVTVGLGGSAGLESPIAVTGAAIGSNYARIYHLGYKERTLLLAAGATAGIAAAFNAPIAGMMFAFEILLTGVVFSDFIPLILAAVCGSLLSKVILQEEVLFHFQSREPFNYHNLPYYIILSILCGLYARYFVVFSQRVEHFFHRLQWSKLQKAMLGGVVVALLCVIMPPLFGEGYTSVKLLVNGDAGNIIEHSFLRYVHLENWIVLLFAGSVCLLKVFATSFTIHSGGNGGNFAPSLFAGGFLGYFFAMVCEQAGMKDVPMVNLVIVGMAGVMSGVLYAPLTAIFLIAESSSGYDLFIPLMLVSTISFLIGKWFSPISPDLKELADAGKIFTREHDRNILSILKIEELIEKDVQQIDIQASLRQLVELVKQGKRNMVAVVNQQQFLEGIITLEDIRPIMFNPALYDTMTVRELMKAPPALVHPEDSASFVMQKLDETHSWNLPVVEQNRLLGFVSKSGILNRYRQLLQEYSD</sequence>
<dbReference type="PROSITE" id="PS51371">
    <property type="entry name" value="CBS"/>
    <property type="match status" value="2"/>
</dbReference>
<evidence type="ECO:0000256" key="3">
    <source>
        <dbReference type="ARBA" id="ARBA00022692"/>
    </source>
</evidence>
<keyword evidence="14" id="KW-1185">Reference proteome</keyword>
<dbReference type="RefSeq" id="WP_089906759.1">
    <property type="nucleotide sequence ID" value="NZ_FOBB01000001.1"/>
</dbReference>
<feature type="transmembrane region" description="Helical" evidence="11">
    <location>
        <begin position="87"/>
        <end position="109"/>
    </location>
</feature>
<feature type="transmembrane region" description="Helical" evidence="11">
    <location>
        <begin position="346"/>
        <end position="367"/>
    </location>
</feature>
<evidence type="ECO:0000256" key="9">
    <source>
        <dbReference type="ARBA" id="ARBA00023303"/>
    </source>
</evidence>
<evidence type="ECO:0000256" key="7">
    <source>
        <dbReference type="ARBA" id="ARBA00023173"/>
    </source>
</evidence>
<reference evidence="13 14" key="1">
    <citation type="submission" date="2016-10" db="EMBL/GenBank/DDBJ databases">
        <authorList>
            <person name="de Groot N.N."/>
        </authorList>
    </citation>
    <scope>NUCLEOTIDE SEQUENCE [LARGE SCALE GENOMIC DNA]</scope>
    <source>
        <strain evidence="13 14">DSM 21039</strain>
    </source>
</reference>
<proteinExistence type="predicted"/>
<evidence type="ECO:0000256" key="6">
    <source>
        <dbReference type="ARBA" id="ARBA00023136"/>
    </source>
</evidence>
<dbReference type="PANTHER" id="PTHR43427">
    <property type="entry name" value="CHLORIDE CHANNEL PROTEIN CLC-E"/>
    <property type="match status" value="1"/>
</dbReference>
<dbReference type="EMBL" id="FOBB01000001">
    <property type="protein sequence ID" value="SEK69524.1"/>
    <property type="molecule type" value="Genomic_DNA"/>
</dbReference>
<dbReference type="STRING" id="573321.SAMN04488505_101713"/>
<feature type="domain" description="CBS" evidence="12">
    <location>
        <begin position="557"/>
        <end position="612"/>
    </location>
</feature>
<keyword evidence="8" id="KW-0868">Chloride</keyword>
<evidence type="ECO:0000256" key="4">
    <source>
        <dbReference type="ARBA" id="ARBA00022989"/>
    </source>
</evidence>
<feature type="transmembrane region" description="Helical" evidence="11">
    <location>
        <begin position="373"/>
        <end position="393"/>
    </location>
</feature>
<dbReference type="InterPro" id="IPR001807">
    <property type="entry name" value="ClC"/>
</dbReference>
<dbReference type="GO" id="GO:0034707">
    <property type="term" value="C:chloride channel complex"/>
    <property type="evidence" value="ECO:0007669"/>
    <property type="project" value="UniProtKB-KW"/>
</dbReference>
<dbReference type="AlphaFoldDB" id="A0A1H7J552"/>
<protein>
    <submittedName>
        <fullName evidence="13">Chloride channel protein, CIC family</fullName>
    </submittedName>
</protein>
<feature type="transmembrane region" description="Helical" evidence="11">
    <location>
        <begin position="437"/>
        <end position="457"/>
    </location>
</feature>
<feature type="transmembrane region" description="Helical" evidence="11">
    <location>
        <begin position="296"/>
        <end position="314"/>
    </location>
</feature>
<feature type="transmembrane region" description="Helical" evidence="11">
    <location>
        <begin position="405"/>
        <end position="431"/>
    </location>
</feature>
<keyword evidence="2" id="KW-0813">Transport</keyword>
<keyword evidence="5" id="KW-0406">Ion transport</keyword>
<dbReference type="Pfam" id="PF00654">
    <property type="entry name" value="Voltage_CLC"/>
    <property type="match status" value="1"/>
</dbReference>
<dbReference type="Gene3D" id="3.10.580.10">
    <property type="entry name" value="CBS-domain"/>
    <property type="match status" value="1"/>
</dbReference>
<evidence type="ECO:0000256" key="10">
    <source>
        <dbReference type="PROSITE-ProRule" id="PRU00703"/>
    </source>
</evidence>
<comment type="subcellular location">
    <subcellularLocation>
        <location evidence="1">Membrane</location>
        <topology evidence="1">Multi-pass membrane protein</topology>
    </subcellularLocation>
</comment>
<dbReference type="Proteomes" id="UP000198984">
    <property type="component" value="Unassembled WGS sequence"/>
</dbReference>
<dbReference type="SMART" id="SM00116">
    <property type="entry name" value="CBS"/>
    <property type="match status" value="1"/>
</dbReference>
<dbReference type="GO" id="GO:0005254">
    <property type="term" value="F:chloride channel activity"/>
    <property type="evidence" value="ECO:0007669"/>
    <property type="project" value="UniProtKB-KW"/>
</dbReference>
<gene>
    <name evidence="13" type="ORF">SAMN04488505_101713</name>
</gene>
<feature type="transmembrane region" description="Helical" evidence="11">
    <location>
        <begin position="259"/>
        <end position="276"/>
    </location>
</feature>
<feature type="transmembrane region" description="Helical" evidence="11">
    <location>
        <begin position="182"/>
        <end position="208"/>
    </location>
</feature>
<evidence type="ECO:0000256" key="1">
    <source>
        <dbReference type="ARBA" id="ARBA00004141"/>
    </source>
</evidence>
<evidence type="ECO:0000259" key="12">
    <source>
        <dbReference type="PROSITE" id="PS51371"/>
    </source>
</evidence>
<feature type="domain" description="CBS" evidence="12">
    <location>
        <begin position="492"/>
        <end position="550"/>
    </location>
</feature>
<feature type="transmembrane region" description="Helical" evidence="11">
    <location>
        <begin position="220"/>
        <end position="238"/>
    </location>
</feature>
<name>A0A1H7J552_9BACT</name>
<accession>A0A1H7J552</accession>